<dbReference type="Proteomes" id="UP000015101">
    <property type="component" value="Unassembled WGS sequence"/>
</dbReference>
<dbReference type="EnsemblMetazoa" id="HelroT159339">
    <property type="protein sequence ID" value="HelroP159339"/>
    <property type="gene ID" value="HelroG159339"/>
</dbReference>
<dbReference type="AlphaFoldDB" id="T1ENW9"/>
<reference evidence="3" key="3">
    <citation type="submission" date="2015-06" db="UniProtKB">
        <authorList>
            <consortium name="EnsemblMetazoa"/>
        </authorList>
    </citation>
    <scope>IDENTIFICATION</scope>
</reference>
<feature type="transmembrane region" description="Helical" evidence="1">
    <location>
        <begin position="36"/>
        <end position="56"/>
    </location>
</feature>
<reference evidence="2 4" key="2">
    <citation type="journal article" date="2013" name="Nature">
        <title>Insights into bilaterian evolution from three spiralian genomes.</title>
        <authorList>
            <person name="Simakov O."/>
            <person name="Marletaz F."/>
            <person name="Cho S.J."/>
            <person name="Edsinger-Gonzales E."/>
            <person name="Havlak P."/>
            <person name="Hellsten U."/>
            <person name="Kuo D.H."/>
            <person name="Larsson T."/>
            <person name="Lv J."/>
            <person name="Arendt D."/>
            <person name="Savage R."/>
            <person name="Osoegawa K."/>
            <person name="de Jong P."/>
            <person name="Grimwood J."/>
            <person name="Chapman J.A."/>
            <person name="Shapiro H."/>
            <person name="Aerts A."/>
            <person name="Otillar R.P."/>
            <person name="Terry A.Y."/>
            <person name="Boore J.L."/>
            <person name="Grigoriev I.V."/>
            <person name="Lindberg D.R."/>
            <person name="Seaver E.C."/>
            <person name="Weisblat D.A."/>
            <person name="Putnam N.H."/>
            <person name="Rokhsar D.S."/>
        </authorList>
    </citation>
    <scope>NUCLEOTIDE SEQUENCE</scope>
</reference>
<dbReference type="EMBL" id="KB095811">
    <property type="protein sequence ID" value="ESO12757.1"/>
    <property type="molecule type" value="Genomic_DNA"/>
</dbReference>
<keyword evidence="1" id="KW-0812">Transmembrane</keyword>
<evidence type="ECO:0000313" key="2">
    <source>
        <dbReference type="EMBL" id="ESO12757.1"/>
    </source>
</evidence>
<dbReference type="EMBL" id="AMQM01000230">
    <property type="status" value="NOT_ANNOTATED_CDS"/>
    <property type="molecule type" value="Genomic_DNA"/>
</dbReference>
<dbReference type="HOGENOM" id="CLU_1919289_0_0_1"/>
<evidence type="ECO:0000313" key="4">
    <source>
        <dbReference type="Proteomes" id="UP000015101"/>
    </source>
</evidence>
<gene>
    <name evidence="3" type="primary">20198269</name>
    <name evidence="2" type="ORF">HELRODRAFT_159339</name>
</gene>
<dbReference type="InParanoid" id="T1ENW9"/>
<dbReference type="KEGG" id="hro:HELRODRAFT_159339"/>
<name>T1ENW9_HELRO</name>
<keyword evidence="1" id="KW-1133">Transmembrane helix</keyword>
<dbReference type="RefSeq" id="XP_009009477.1">
    <property type="nucleotide sequence ID" value="XM_009011229.1"/>
</dbReference>
<dbReference type="CTD" id="20198269"/>
<protein>
    <submittedName>
        <fullName evidence="2 3">Uncharacterized protein</fullName>
    </submittedName>
</protein>
<organism evidence="3 4">
    <name type="scientific">Helobdella robusta</name>
    <name type="common">Californian leech</name>
    <dbReference type="NCBI Taxonomy" id="6412"/>
    <lineage>
        <taxon>Eukaryota</taxon>
        <taxon>Metazoa</taxon>
        <taxon>Spiralia</taxon>
        <taxon>Lophotrochozoa</taxon>
        <taxon>Annelida</taxon>
        <taxon>Clitellata</taxon>
        <taxon>Hirudinea</taxon>
        <taxon>Rhynchobdellida</taxon>
        <taxon>Glossiphoniidae</taxon>
        <taxon>Helobdella</taxon>
    </lineage>
</organism>
<accession>T1ENW9</accession>
<keyword evidence="4" id="KW-1185">Reference proteome</keyword>
<evidence type="ECO:0000256" key="1">
    <source>
        <dbReference type="SAM" id="Phobius"/>
    </source>
</evidence>
<dbReference type="GeneID" id="20198269"/>
<sequence length="132" mass="14865">MKANNKMSDFKEDLEHSCKLQKLTKCDACEFDPAKYAIGIDVLVAAVIACFCVFCFGCKFGMSWLGTIININAGNLHLLKQRSTSTQFHPLSNNINSPRSRSTKCFHKIDNIKSNVILKQKNNITANQTQRH</sequence>
<reference evidence="4" key="1">
    <citation type="submission" date="2012-12" db="EMBL/GenBank/DDBJ databases">
        <authorList>
            <person name="Hellsten U."/>
            <person name="Grimwood J."/>
            <person name="Chapman J.A."/>
            <person name="Shapiro H."/>
            <person name="Aerts A."/>
            <person name="Otillar R.P."/>
            <person name="Terry A.Y."/>
            <person name="Boore J.L."/>
            <person name="Simakov O."/>
            <person name="Marletaz F."/>
            <person name="Cho S.-J."/>
            <person name="Edsinger-Gonzales E."/>
            <person name="Havlak P."/>
            <person name="Kuo D.-H."/>
            <person name="Larsson T."/>
            <person name="Lv J."/>
            <person name="Arendt D."/>
            <person name="Savage R."/>
            <person name="Osoegawa K."/>
            <person name="de Jong P."/>
            <person name="Lindberg D.R."/>
            <person name="Seaver E.C."/>
            <person name="Weisblat D.A."/>
            <person name="Putnam N.H."/>
            <person name="Grigoriev I.V."/>
            <person name="Rokhsar D.S."/>
        </authorList>
    </citation>
    <scope>NUCLEOTIDE SEQUENCE</scope>
</reference>
<evidence type="ECO:0000313" key="3">
    <source>
        <dbReference type="EnsemblMetazoa" id="HelroP159339"/>
    </source>
</evidence>
<proteinExistence type="predicted"/>
<keyword evidence="1" id="KW-0472">Membrane</keyword>